<name>A0ABQ6CTR7_9HYPH</name>
<evidence type="ECO:0000259" key="5">
    <source>
        <dbReference type="PROSITE" id="PS50943"/>
    </source>
</evidence>
<dbReference type="PROSITE" id="PS50943">
    <property type="entry name" value="HTH_CROC1"/>
    <property type="match status" value="1"/>
</dbReference>
<reference evidence="7" key="1">
    <citation type="journal article" date="2019" name="Int. J. Syst. Evol. Microbiol.">
        <title>The Global Catalogue of Microorganisms (GCM) 10K type strain sequencing project: providing services to taxonomists for standard genome sequencing and annotation.</title>
        <authorList>
            <consortium name="The Broad Institute Genomics Platform"/>
            <consortium name="The Broad Institute Genome Sequencing Center for Infectious Disease"/>
            <person name="Wu L."/>
            <person name="Ma J."/>
        </authorList>
    </citation>
    <scope>NUCLEOTIDE SEQUENCE [LARGE SCALE GENOMIC DNA]</scope>
    <source>
        <strain evidence="7">NBRC 101365</strain>
    </source>
</reference>
<proteinExistence type="inferred from homology"/>
<dbReference type="Pfam" id="PF06114">
    <property type="entry name" value="Peptidase_M78"/>
    <property type="match status" value="1"/>
</dbReference>
<evidence type="ECO:0000256" key="3">
    <source>
        <dbReference type="ARBA" id="ARBA00023125"/>
    </source>
</evidence>
<organism evidence="6 7">
    <name type="scientific">Labrys miyagiensis</name>
    <dbReference type="NCBI Taxonomy" id="346912"/>
    <lineage>
        <taxon>Bacteria</taxon>
        <taxon>Pseudomonadati</taxon>
        <taxon>Pseudomonadota</taxon>
        <taxon>Alphaproteobacteria</taxon>
        <taxon>Hyphomicrobiales</taxon>
        <taxon>Xanthobacteraceae</taxon>
        <taxon>Labrys</taxon>
    </lineage>
</organism>
<dbReference type="PANTHER" id="PTHR46797">
    <property type="entry name" value="HTH-TYPE TRANSCRIPTIONAL REGULATOR"/>
    <property type="match status" value="1"/>
</dbReference>
<dbReference type="InterPro" id="IPR001387">
    <property type="entry name" value="Cro/C1-type_HTH"/>
</dbReference>
<dbReference type="SUPFAM" id="SSF47413">
    <property type="entry name" value="lambda repressor-like DNA-binding domains"/>
    <property type="match status" value="1"/>
</dbReference>
<dbReference type="CDD" id="cd00093">
    <property type="entry name" value="HTH_XRE"/>
    <property type="match status" value="1"/>
</dbReference>
<comment type="caution">
    <text evidence="6">The sequence shown here is derived from an EMBL/GenBank/DDBJ whole genome shotgun (WGS) entry which is preliminary data.</text>
</comment>
<dbReference type="Pfam" id="PF01381">
    <property type="entry name" value="HTH_3"/>
    <property type="match status" value="1"/>
</dbReference>
<evidence type="ECO:0000256" key="2">
    <source>
        <dbReference type="ARBA" id="ARBA00023015"/>
    </source>
</evidence>
<protein>
    <submittedName>
        <fullName evidence="6">XRE family transcriptional regulator</fullName>
    </submittedName>
</protein>
<dbReference type="Proteomes" id="UP001156882">
    <property type="component" value="Unassembled WGS sequence"/>
</dbReference>
<dbReference type="Gene3D" id="1.10.260.40">
    <property type="entry name" value="lambda repressor-like DNA-binding domains"/>
    <property type="match status" value="1"/>
</dbReference>
<keyword evidence="2" id="KW-0805">Transcription regulation</keyword>
<evidence type="ECO:0000256" key="1">
    <source>
        <dbReference type="ARBA" id="ARBA00007227"/>
    </source>
</evidence>
<dbReference type="EMBL" id="BSPC01000068">
    <property type="protein sequence ID" value="GLS22957.1"/>
    <property type="molecule type" value="Genomic_DNA"/>
</dbReference>
<dbReference type="InterPro" id="IPR026281">
    <property type="entry name" value="HTH_RamB"/>
</dbReference>
<evidence type="ECO:0000313" key="7">
    <source>
        <dbReference type="Proteomes" id="UP001156882"/>
    </source>
</evidence>
<keyword evidence="7" id="KW-1185">Reference proteome</keyword>
<dbReference type="InterPro" id="IPR010359">
    <property type="entry name" value="IrrE_HExxH"/>
</dbReference>
<dbReference type="Pfam" id="PF09856">
    <property type="entry name" value="ScfRs"/>
    <property type="match status" value="1"/>
</dbReference>
<dbReference type="InterPro" id="IPR010982">
    <property type="entry name" value="Lambda_DNA-bd_dom_sf"/>
</dbReference>
<feature type="domain" description="HTH cro/C1-type" evidence="5">
    <location>
        <begin position="10"/>
        <end position="64"/>
    </location>
</feature>
<evidence type="ECO:0000256" key="4">
    <source>
        <dbReference type="ARBA" id="ARBA00023163"/>
    </source>
</evidence>
<keyword evidence="3" id="KW-0238">DNA-binding</keyword>
<comment type="similarity">
    <text evidence="1">Belongs to the short-chain fatty acyl-CoA assimilation regulator (ScfR) family.</text>
</comment>
<dbReference type="InterPro" id="IPR050807">
    <property type="entry name" value="TransReg_Diox_bact_type"/>
</dbReference>
<sequence length="475" mass="52477">MKKAFMGGRLKRLREERGLTQIALARALDLSPSYLNQLEKNQRPLTVQVLLKINAVFDVDVQLFAEDDESGQIADLREVLADPALTERVTPGEIRDLVANMPAIGRALVAFHRRYRNVAEQAQAMMAGLGLGDGETPGLAPVLPYEQVRDFFFAHHNHFLELDLAAENLFASAGLLVGDVAAGLTNYLARRHDIRVAFDRSDAGNTPQRLFRPADRILQLSAQLTPGQRAFQMAVQIALIEMAEAIERLAQSAAAGSTEARALTRIGLANHFAGALLMPYTIFLEAAEAVYYDVDRLADRFGVGFETVCHRLSTMQRPGASGLPFFFIRVDRAGNISKRQSATDFHFSKVGGTCPLWNVYEAFAQPGRILTQLARMPDGRTYLWVARTVTHRMAGYGMPGKTFAVALGCDLRHADRLVYSKGLDLTDPEAATPIGLGCKVCERHNCPQRAFPAIGRPLVIDEKRRDFAPYLADDR</sequence>
<dbReference type="PANTHER" id="PTHR46797:SF23">
    <property type="entry name" value="HTH-TYPE TRANSCRIPTIONAL REGULATOR SUTR"/>
    <property type="match status" value="1"/>
</dbReference>
<dbReference type="SMART" id="SM00530">
    <property type="entry name" value="HTH_XRE"/>
    <property type="match status" value="1"/>
</dbReference>
<dbReference type="InterPro" id="IPR018653">
    <property type="entry name" value="ScfR_C"/>
</dbReference>
<dbReference type="PIRSF" id="PIRSF019251">
    <property type="entry name" value="Rv0465c"/>
    <property type="match status" value="1"/>
</dbReference>
<gene>
    <name evidence="6" type="ORF">GCM10007874_59770</name>
</gene>
<keyword evidence="4" id="KW-0804">Transcription</keyword>
<accession>A0ABQ6CTR7</accession>
<evidence type="ECO:0000313" key="6">
    <source>
        <dbReference type="EMBL" id="GLS22957.1"/>
    </source>
</evidence>
<dbReference type="RefSeq" id="WP_284315902.1">
    <property type="nucleotide sequence ID" value="NZ_BSPC01000068.1"/>
</dbReference>